<comment type="caution">
    <text evidence="1">The sequence shown here is derived from an EMBL/GenBank/DDBJ whole genome shotgun (WGS) entry which is preliminary data.</text>
</comment>
<keyword evidence="2" id="KW-1185">Reference proteome</keyword>
<evidence type="ECO:0000313" key="2">
    <source>
        <dbReference type="Proteomes" id="UP000295554"/>
    </source>
</evidence>
<sequence>MSEKGQPDYPELLDRFIDGEVTTGERQLLLCGAAEDPALGSKLASAMELQRALAGLPAEKAPTGLQRRLRTIPDKHPEPGPPRGWLLRPHWLIATAALVLALVGGGALYQHQQQEAELAQAKADLELVLAYLEKVNLKTRNRIHSTVSEVTSEPVARITARTLQDQLQLRQEFEL</sequence>
<dbReference type="Proteomes" id="UP000295554">
    <property type="component" value="Unassembled WGS sequence"/>
</dbReference>
<gene>
    <name evidence="1" type="ORF">E2F43_06855</name>
</gene>
<dbReference type="RefSeq" id="WP_133210882.1">
    <property type="nucleotide sequence ID" value="NZ_SMSE01000001.1"/>
</dbReference>
<name>A0A4R5LXC4_9GAMM</name>
<accession>A0A4R5LXC4</accession>
<organism evidence="1 2">
    <name type="scientific">Seongchinamella unica</name>
    <dbReference type="NCBI Taxonomy" id="2547392"/>
    <lineage>
        <taxon>Bacteria</taxon>
        <taxon>Pseudomonadati</taxon>
        <taxon>Pseudomonadota</taxon>
        <taxon>Gammaproteobacteria</taxon>
        <taxon>Cellvibrionales</taxon>
        <taxon>Halieaceae</taxon>
        <taxon>Seongchinamella</taxon>
    </lineage>
</organism>
<protein>
    <submittedName>
        <fullName evidence="1">Uncharacterized protein</fullName>
    </submittedName>
</protein>
<reference evidence="1 2" key="1">
    <citation type="submission" date="2019-03" db="EMBL/GenBank/DDBJ databases">
        <title>Seongchinamella monodicae gen. nov., sp. nov., a novel member of the Gammaproteobacteria isolated from a tidal mudflat of beach.</title>
        <authorList>
            <person name="Yang H.G."/>
            <person name="Kang J.W."/>
            <person name="Lee S.D."/>
        </authorList>
    </citation>
    <scope>NUCLEOTIDE SEQUENCE [LARGE SCALE GENOMIC DNA]</scope>
    <source>
        <strain evidence="1 2">GH4-78</strain>
    </source>
</reference>
<dbReference type="AlphaFoldDB" id="A0A4R5LXC4"/>
<evidence type="ECO:0000313" key="1">
    <source>
        <dbReference type="EMBL" id="TDG15938.1"/>
    </source>
</evidence>
<dbReference type="EMBL" id="SMSE01000001">
    <property type="protein sequence ID" value="TDG15938.1"/>
    <property type="molecule type" value="Genomic_DNA"/>
</dbReference>
<proteinExistence type="predicted"/>